<organism evidence="2 3">
    <name type="scientific">Armillaria ostoyae</name>
    <name type="common">Armillaria root rot fungus</name>
    <dbReference type="NCBI Taxonomy" id="47428"/>
    <lineage>
        <taxon>Eukaryota</taxon>
        <taxon>Fungi</taxon>
        <taxon>Dikarya</taxon>
        <taxon>Basidiomycota</taxon>
        <taxon>Agaricomycotina</taxon>
        <taxon>Agaricomycetes</taxon>
        <taxon>Agaricomycetidae</taxon>
        <taxon>Agaricales</taxon>
        <taxon>Marasmiineae</taxon>
        <taxon>Physalacriaceae</taxon>
        <taxon>Armillaria</taxon>
    </lineage>
</organism>
<keyword evidence="3" id="KW-1185">Reference proteome</keyword>
<protein>
    <submittedName>
        <fullName evidence="2">Uncharacterized protein</fullName>
    </submittedName>
</protein>
<evidence type="ECO:0000313" key="3">
    <source>
        <dbReference type="Proteomes" id="UP000219338"/>
    </source>
</evidence>
<name>A0A284RUS2_ARMOS</name>
<sequence length="884" mass="98731">MARQTKIPKLKGVRYVRVSNLDIQKWDAKANRDLADNQYYGGGKEFSFWNPVWKNDVGHGAWDDEEPGPDEKNLTSRWTCWPMTQFLRRRRTVHLEASMVGDAHEFFGMVANLFMHRWPPVWCFIFIDYTGSARKVALHLVGVRDSPGGAPFPRMDKGFLDLGPGLALDRCELVILTPEMRDTFGEELEALHVQVKQWFPNNEWHMTSGKGLKSVLKPEIEKKRAPQAQHVFSRELYKSEIRQKVEVEAARMGKSPNNIGLISKITRVEWKKATPEVTAEIMSIQSVQKKQIAAAKAHRYDEMDLSAEQKQQAIESLGVEFKKLFGLCEAVTDWGFLVIGAGIEPRSGNLQSCSWEYGTHLASGAKFFETFERDAAIGLVPGRLVGDTRQAHAYYSGPLLAHMRNVERVKAQQQKPEESVASSSSMDVDTVARDVPEMAGNDDLPLLPDDPPQGKSSSDTVDEPLPDEPIPDEPPQGKSSADEPLPLLSPNRLPDFPFPLGSNSDIDLLLAAWNTSQSSIPSDDSMYNPSSQNSFQNDALSFQFPQGNPVYRDPTFLQLLQNNSFPVISEFQPNIPAPSSSDDIWSGSFSWNNYNHISPGPSLPNPTYSNYISFQNESNMPSMAFPLTPSTSSAASSFPSATMQSKDTAMSEIETTSDLATKNQLQEPTRSNQASAEVHPRSLSKRSAEQAPAPVIPQRARNRKAPGPREVKTLVGSKQSTPVWQLQSLASMQDPTFGVDWANMLDRWSSLETILSKEKTSGKLQAPKNWPRVLAIWLDGVRSFSDLLSINEIDQFGHSMVTWWNSIQPTWRQSVEGLPLPKYDELFACLRKGGQNGIVTVIFGLFWWRKNLDGSSQWHALVTDVSNTLDALLHATVPGKCCIR</sequence>
<feature type="region of interest" description="Disordered" evidence="1">
    <location>
        <begin position="409"/>
        <end position="428"/>
    </location>
</feature>
<dbReference type="EMBL" id="FUEG01000017">
    <property type="protein sequence ID" value="SJL12519.1"/>
    <property type="molecule type" value="Genomic_DNA"/>
</dbReference>
<proteinExistence type="predicted"/>
<feature type="compositionally biased region" description="Acidic residues" evidence="1">
    <location>
        <begin position="460"/>
        <end position="471"/>
    </location>
</feature>
<evidence type="ECO:0000256" key="1">
    <source>
        <dbReference type="SAM" id="MobiDB-lite"/>
    </source>
</evidence>
<dbReference type="Proteomes" id="UP000219338">
    <property type="component" value="Unassembled WGS sequence"/>
</dbReference>
<feature type="compositionally biased region" description="Low complexity" evidence="1">
    <location>
        <begin position="624"/>
        <end position="642"/>
    </location>
</feature>
<dbReference type="STRING" id="47428.A0A284RUS2"/>
<feature type="region of interest" description="Disordered" evidence="1">
    <location>
        <begin position="438"/>
        <end position="492"/>
    </location>
</feature>
<reference evidence="3" key="1">
    <citation type="journal article" date="2017" name="Nat. Ecol. Evol.">
        <title>Genome expansion and lineage-specific genetic innovations in the forest pathogenic fungi Armillaria.</title>
        <authorList>
            <person name="Sipos G."/>
            <person name="Prasanna A.N."/>
            <person name="Walter M.C."/>
            <person name="O'Connor E."/>
            <person name="Balint B."/>
            <person name="Krizsan K."/>
            <person name="Kiss B."/>
            <person name="Hess J."/>
            <person name="Varga T."/>
            <person name="Slot J."/>
            <person name="Riley R."/>
            <person name="Boka B."/>
            <person name="Rigling D."/>
            <person name="Barry K."/>
            <person name="Lee J."/>
            <person name="Mihaltcheva S."/>
            <person name="LaButti K."/>
            <person name="Lipzen A."/>
            <person name="Waldron R."/>
            <person name="Moloney N.M."/>
            <person name="Sperisen C."/>
            <person name="Kredics L."/>
            <person name="Vagvoelgyi C."/>
            <person name="Patrignani A."/>
            <person name="Fitzpatrick D."/>
            <person name="Nagy I."/>
            <person name="Doyle S."/>
            <person name="Anderson J.B."/>
            <person name="Grigoriev I.V."/>
            <person name="Gueldener U."/>
            <person name="Muensterkoetter M."/>
            <person name="Nagy L.G."/>
        </authorList>
    </citation>
    <scope>NUCLEOTIDE SEQUENCE [LARGE SCALE GENOMIC DNA]</scope>
    <source>
        <strain evidence="3">C18/9</strain>
    </source>
</reference>
<feature type="compositionally biased region" description="Basic and acidic residues" evidence="1">
    <location>
        <begin position="409"/>
        <end position="418"/>
    </location>
</feature>
<dbReference type="OrthoDB" id="2683861at2759"/>
<feature type="region of interest" description="Disordered" evidence="1">
    <location>
        <begin position="623"/>
        <end position="717"/>
    </location>
</feature>
<gene>
    <name evidence="2" type="ORF">ARMOST_15946</name>
</gene>
<accession>A0A284RUS2</accession>
<evidence type="ECO:0000313" key="2">
    <source>
        <dbReference type="EMBL" id="SJL12519.1"/>
    </source>
</evidence>
<dbReference type="AlphaFoldDB" id="A0A284RUS2"/>
<feature type="compositionally biased region" description="Polar residues" evidence="1">
    <location>
        <begin position="643"/>
        <end position="675"/>
    </location>
</feature>